<accession>A0A0F6WCN5</accession>
<dbReference type="GeneID" id="26638742"/>
<proteinExistence type="predicted"/>
<reference evidence="1 2" key="1">
    <citation type="submission" date="2015-04" db="EMBL/GenBank/DDBJ databases">
        <authorList>
            <person name="Hodson T.S."/>
            <person name="Hyde J.R."/>
            <person name="Schouten J.T."/>
            <person name="Crockett J.T."/>
            <person name="Smith T.A."/>
            <person name="Merrill B.D."/>
            <person name="Crook M.B."/>
            <person name="Griffitts J.S."/>
            <person name="Burnett S.H."/>
            <person name="Grose J.H."/>
            <person name="Breakwell D.P."/>
        </authorList>
    </citation>
    <scope>NUCLEOTIDE SEQUENCE [LARGE SCALE GENOMIC DNA]</scope>
</reference>
<dbReference type="KEGG" id="vg:26638742"/>
<protein>
    <submittedName>
        <fullName evidence="1">Uncharacterized protein</fullName>
    </submittedName>
</protein>
<organism evidence="1 2">
    <name type="scientific">Sinorhizobium phage phiN3</name>
    <dbReference type="NCBI Taxonomy" id="1647405"/>
    <lineage>
        <taxon>Viruses</taxon>
        <taxon>Duplodnaviria</taxon>
        <taxon>Heunggongvirae</taxon>
        <taxon>Uroviricota</taxon>
        <taxon>Caudoviricetes</taxon>
        <taxon>Emdodecavirus</taxon>
        <taxon>Emdodecavirus N3</taxon>
    </lineage>
</organism>
<name>A0A0F6WCN5_9CAUD</name>
<dbReference type="EMBL" id="KR052482">
    <property type="protein sequence ID" value="AKF13280.1"/>
    <property type="molecule type" value="Genomic_DNA"/>
</dbReference>
<evidence type="ECO:0000313" key="1">
    <source>
        <dbReference type="EMBL" id="AKF13280.1"/>
    </source>
</evidence>
<evidence type="ECO:0000313" key="2">
    <source>
        <dbReference type="Proteomes" id="UP000202958"/>
    </source>
</evidence>
<gene>
    <name evidence="1" type="ORF">PHIN3_13</name>
</gene>
<dbReference type="RefSeq" id="YP_009212253.1">
    <property type="nucleotide sequence ID" value="NC_028945.1"/>
</dbReference>
<dbReference type="Proteomes" id="UP000202958">
    <property type="component" value="Segment"/>
</dbReference>
<sequence length="65" mass="7468">MTDKNFMMDAAMKSMLWEEAKGKLRALVAVQGSYQSGTGDDYRFVELDVQVEKFIKHVEGWALHE</sequence>
<keyword evidence="2" id="KW-1185">Reference proteome</keyword>